<protein>
    <submittedName>
        <fullName evidence="2">Uncharacterized protein</fullName>
    </submittedName>
</protein>
<comment type="caution">
    <text evidence="2">The sequence shown here is derived from an EMBL/GenBank/DDBJ whole genome shotgun (WGS) entry which is preliminary data.</text>
</comment>
<reference evidence="2 3" key="1">
    <citation type="submission" date="2018-11" db="EMBL/GenBank/DDBJ databases">
        <title>Sequencing the genomes of 1000 actinobacteria strains.</title>
        <authorList>
            <person name="Klenk H.-P."/>
        </authorList>
    </citation>
    <scope>NUCLEOTIDE SEQUENCE [LARGE SCALE GENOMIC DNA]</scope>
    <source>
        <strain evidence="2 3">DSM 44781</strain>
    </source>
</reference>
<keyword evidence="3" id="KW-1185">Reference proteome</keyword>
<organism evidence="2 3">
    <name type="scientific">Kitasatospora cineracea</name>
    <dbReference type="NCBI Taxonomy" id="88074"/>
    <lineage>
        <taxon>Bacteria</taxon>
        <taxon>Bacillati</taxon>
        <taxon>Actinomycetota</taxon>
        <taxon>Actinomycetes</taxon>
        <taxon>Kitasatosporales</taxon>
        <taxon>Streptomycetaceae</taxon>
        <taxon>Kitasatospora</taxon>
    </lineage>
</organism>
<proteinExistence type="predicted"/>
<dbReference type="EMBL" id="RKQG01000006">
    <property type="protein sequence ID" value="RPE26608.1"/>
    <property type="molecule type" value="Genomic_DNA"/>
</dbReference>
<gene>
    <name evidence="2" type="ORF">EDD38_7669</name>
</gene>
<evidence type="ECO:0000313" key="3">
    <source>
        <dbReference type="Proteomes" id="UP000266906"/>
    </source>
</evidence>
<sequence length="90" mass="9441">MGDRGVNTTALPTPRELLVGIALRLRLIAPVALIVWLCGIEVGVTARLVLVPLVLGLLALDVVAHHAPHSEEPAASRFRVHPGASTGRAT</sequence>
<dbReference type="Proteomes" id="UP000266906">
    <property type="component" value="Unassembled WGS sequence"/>
</dbReference>
<evidence type="ECO:0000313" key="2">
    <source>
        <dbReference type="EMBL" id="RPE26608.1"/>
    </source>
</evidence>
<accession>A0A3N4R009</accession>
<feature type="region of interest" description="Disordered" evidence="1">
    <location>
        <begin position="69"/>
        <end position="90"/>
    </location>
</feature>
<name>A0A3N4R009_9ACTN</name>
<evidence type="ECO:0000256" key="1">
    <source>
        <dbReference type="SAM" id="MobiDB-lite"/>
    </source>
</evidence>
<dbReference type="AlphaFoldDB" id="A0A3N4R009"/>